<dbReference type="PROSITE" id="PS00653">
    <property type="entry name" value="GLYCOSYL_HYDROL_F1_2"/>
    <property type="match status" value="1"/>
</dbReference>
<name>A0A6N7WT52_STRAY</name>
<dbReference type="Proteomes" id="UP000471052">
    <property type="component" value="Unassembled WGS sequence"/>
</dbReference>
<proteinExistence type="inferred from homology"/>
<dbReference type="EMBL" id="CP114883">
    <property type="protein sequence ID" value="WBB07132.1"/>
    <property type="molecule type" value="Genomic_DNA"/>
</dbReference>
<dbReference type="RefSeq" id="WP_154455456.1">
    <property type="nucleotide sequence ID" value="NZ_CP114883.1"/>
</dbReference>
<dbReference type="AlphaFoldDB" id="A0A6N7WT52"/>
<reference evidence="3 5" key="2">
    <citation type="submission" date="2022-12" db="EMBL/GenBank/DDBJ databases">
        <title>Streptococcus alactolyticus LGM, complete genome.</title>
        <authorList>
            <person name="Liu Z."/>
            <person name="Mu C."/>
            <person name="Zhu W."/>
        </authorList>
    </citation>
    <scope>NUCLEOTIDE SEQUENCE [LARGE SCALE GENOMIC DNA]</scope>
    <source>
        <strain evidence="3 5">LGM</strain>
    </source>
</reference>
<dbReference type="InterPro" id="IPR017853">
    <property type="entry name" value="GH"/>
</dbReference>
<keyword evidence="2" id="KW-0378">Hydrolase</keyword>
<dbReference type="EMBL" id="VUNP01000044">
    <property type="protein sequence ID" value="MST54356.1"/>
    <property type="molecule type" value="Genomic_DNA"/>
</dbReference>
<dbReference type="Proteomes" id="UP001212085">
    <property type="component" value="Chromosome"/>
</dbReference>
<dbReference type="PANTHER" id="PTHR10353">
    <property type="entry name" value="GLYCOSYL HYDROLASE"/>
    <property type="match status" value="1"/>
</dbReference>
<dbReference type="GO" id="GO:0008422">
    <property type="term" value="F:beta-glucosidase activity"/>
    <property type="evidence" value="ECO:0007669"/>
    <property type="project" value="TreeGrafter"/>
</dbReference>
<sequence>MTKAFSKNFLWGGAIAANQAEGAYNEDGRGLVATDVTTGGSVKEPRYMTYIDKDGKPGKVPTMGHNGKIPEGAKYAVLDTEHYPNHVAVDFYHRYKEDIKLFAEMGYSIFRLSISWARIFPNGDDKEPNQAGLDFYRSVFEECRKYNIEPLVSIWHFDTPLGLEEKYGGWKNRKVIDYYVRYCEVIFNEYKDLVKYWLTFNEINNTTMFLDMFGAKARDEDYQEGYQILHHQFVASAKTVQIGHAINPDFMIGNMICGITFYPGTCDPADILANEHKWQSGIYYCGDVQVKGAYGTYAKRLWKEHNVTLDITEEDLEDLKRGTVDMYTFSYYMSNNVTTHTGVEEVSGNFSTGAKNPYLTYSDWGWAHDPMGLQYYLEKIYDRYAIPLMVVENGLGAFDTIEEDGSIHDDYRIDYHRAHINAMADAITNGVDLIGYTTWGCIDIVSAGTGEMRKRYGFIYVDMDDAGNGTLNRTPKDSFYWYKEVLATNGQKAIEEAENASKD</sequence>
<dbReference type="InterPro" id="IPR033132">
    <property type="entry name" value="GH_1_N_CS"/>
</dbReference>
<accession>A0A6N7WT52</accession>
<reference evidence="2 4" key="1">
    <citation type="submission" date="2019-08" db="EMBL/GenBank/DDBJ databases">
        <title>In-depth cultivation of the pig gut microbiome towards novel bacterial diversity and tailored functional studies.</title>
        <authorList>
            <person name="Wylensek D."/>
            <person name="Hitch T.C.A."/>
            <person name="Clavel T."/>
        </authorList>
    </citation>
    <scope>NUCLEOTIDE SEQUENCE [LARGE SCALE GENOMIC DNA]</scope>
    <source>
        <strain evidence="2 4">BL-178-WT-3A</strain>
    </source>
</reference>
<dbReference type="PRINTS" id="PR00131">
    <property type="entry name" value="GLHYDRLASE1"/>
</dbReference>
<evidence type="ECO:0000313" key="5">
    <source>
        <dbReference type="Proteomes" id="UP001212085"/>
    </source>
</evidence>
<dbReference type="InterPro" id="IPR001360">
    <property type="entry name" value="Glyco_hydro_1"/>
</dbReference>
<evidence type="ECO:0000256" key="1">
    <source>
        <dbReference type="RuleBase" id="RU003690"/>
    </source>
</evidence>
<protein>
    <submittedName>
        <fullName evidence="2">Family 1 glycosylhydrolase</fullName>
    </submittedName>
</protein>
<dbReference type="PANTHER" id="PTHR10353:SF296">
    <property type="entry name" value="6-PHOSPHO-BETA-GLUCOSIDASE"/>
    <property type="match status" value="1"/>
</dbReference>
<dbReference type="Pfam" id="PF00232">
    <property type="entry name" value="Glyco_hydro_1"/>
    <property type="match status" value="2"/>
</dbReference>
<evidence type="ECO:0000313" key="3">
    <source>
        <dbReference type="EMBL" id="WBB07132.1"/>
    </source>
</evidence>
<gene>
    <name evidence="2" type="ORF">FYJ82_08240</name>
    <name evidence="3" type="ORF">O6R09_04265</name>
</gene>
<evidence type="ECO:0000313" key="4">
    <source>
        <dbReference type="Proteomes" id="UP000471052"/>
    </source>
</evidence>
<dbReference type="GO" id="GO:0016052">
    <property type="term" value="P:carbohydrate catabolic process"/>
    <property type="evidence" value="ECO:0007669"/>
    <property type="project" value="TreeGrafter"/>
</dbReference>
<comment type="similarity">
    <text evidence="1">Belongs to the glycosyl hydrolase 1 family.</text>
</comment>
<evidence type="ECO:0000313" key="2">
    <source>
        <dbReference type="EMBL" id="MST54356.1"/>
    </source>
</evidence>
<dbReference type="GO" id="GO:0005829">
    <property type="term" value="C:cytosol"/>
    <property type="evidence" value="ECO:0007669"/>
    <property type="project" value="TreeGrafter"/>
</dbReference>
<dbReference type="OrthoDB" id="1637462at2"/>
<organism evidence="2 4">
    <name type="scientific">Streptococcus alactolyticus</name>
    <dbReference type="NCBI Taxonomy" id="29389"/>
    <lineage>
        <taxon>Bacteria</taxon>
        <taxon>Bacillati</taxon>
        <taxon>Bacillota</taxon>
        <taxon>Bacilli</taxon>
        <taxon>Lactobacillales</taxon>
        <taxon>Streptococcaceae</taxon>
        <taxon>Streptococcus</taxon>
    </lineage>
</organism>
<dbReference type="SUPFAM" id="SSF51445">
    <property type="entry name" value="(Trans)glycosidases"/>
    <property type="match status" value="1"/>
</dbReference>
<keyword evidence="5" id="KW-1185">Reference proteome</keyword>
<dbReference type="Gene3D" id="3.20.20.80">
    <property type="entry name" value="Glycosidases"/>
    <property type="match status" value="1"/>
</dbReference>